<dbReference type="Gene3D" id="1.25.40.370">
    <property type="match status" value="1"/>
</dbReference>
<gene>
    <name evidence="5" type="ORF">DPMN_189909</name>
</gene>
<dbReference type="OrthoDB" id="2325716at2759"/>
<comment type="caution">
    <text evidence="5">The sequence shown here is derived from an EMBL/GenBank/DDBJ whole genome shotgun (WGS) entry which is preliminary data.</text>
</comment>
<dbReference type="SUPFAM" id="SSF50998">
    <property type="entry name" value="Quinoprotein alcohol dehydrogenase-like"/>
    <property type="match status" value="1"/>
</dbReference>
<evidence type="ECO:0000259" key="4">
    <source>
        <dbReference type="PROSITE" id="PS50837"/>
    </source>
</evidence>
<dbReference type="InterPro" id="IPR007111">
    <property type="entry name" value="NACHT_NTPase"/>
</dbReference>
<dbReference type="PANTHER" id="PTHR19871:SF14">
    <property type="entry name" value="DUF4062 DOMAIN-CONTAINING PROTEIN"/>
    <property type="match status" value="1"/>
</dbReference>
<dbReference type="SUPFAM" id="SSF52540">
    <property type="entry name" value="P-loop containing nucleoside triphosphate hydrolases"/>
    <property type="match status" value="1"/>
</dbReference>
<dbReference type="Pfam" id="PF25469">
    <property type="entry name" value="WHD_NWD1"/>
    <property type="match status" value="1"/>
</dbReference>
<evidence type="ECO:0000256" key="1">
    <source>
        <dbReference type="ARBA" id="ARBA00022574"/>
    </source>
</evidence>
<feature type="compositionally biased region" description="Basic and acidic residues" evidence="3">
    <location>
        <begin position="1657"/>
        <end position="1667"/>
    </location>
</feature>
<dbReference type="InterPro" id="IPR025139">
    <property type="entry name" value="DUF4062"/>
</dbReference>
<dbReference type="CDD" id="cd00009">
    <property type="entry name" value="AAA"/>
    <property type="match status" value="1"/>
</dbReference>
<dbReference type="Gene3D" id="3.40.50.300">
    <property type="entry name" value="P-loop containing nucleotide triphosphate hydrolases"/>
    <property type="match status" value="1"/>
</dbReference>
<dbReference type="PANTHER" id="PTHR19871">
    <property type="entry name" value="BETA TRANSDUCIN-RELATED PROTEIN"/>
    <property type="match status" value="1"/>
</dbReference>
<dbReference type="EMBL" id="JAIWYP010000010">
    <property type="protein sequence ID" value="KAH3755219.1"/>
    <property type="molecule type" value="Genomic_DNA"/>
</dbReference>
<feature type="region of interest" description="Disordered" evidence="3">
    <location>
        <begin position="1646"/>
        <end position="1674"/>
    </location>
</feature>
<keyword evidence="1" id="KW-0853">WD repeat</keyword>
<reference evidence="5" key="1">
    <citation type="journal article" date="2019" name="bioRxiv">
        <title>The Genome of the Zebra Mussel, Dreissena polymorpha: A Resource for Invasive Species Research.</title>
        <authorList>
            <person name="McCartney M.A."/>
            <person name="Auch B."/>
            <person name="Kono T."/>
            <person name="Mallez S."/>
            <person name="Zhang Y."/>
            <person name="Obille A."/>
            <person name="Becker A."/>
            <person name="Abrahante J.E."/>
            <person name="Garbe J."/>
            <person name="Badalamenti J.P."/>
            <person name="Herman A."/>
            <person name="Mangelson H."/>
            <person name="Liachko I."/>
            <person name="Sullivan S."/>
            <person name="Sone E.D."/>
            <person name="Koren S."/>
            <person name="Silverstein K.A.T."/>
            <person name="Beckman K.B."/>
            <person name="Gohl D.M."/>
        </authorList>
    </citation>
    <scope>NUCLEOTIDE SEQUENCE</scope>
    <source>
        <strain evidence="5">Duluth1</strain>
        <tissue evidence="5">Whole animal</tissue>
    </source>
</reference>
<dbReference type="PROSITE" id="PS50837">
    <property type="entry name" value="NACHT"/>
    <property type="match status" value="1"/>
</dbReference>
<dbReference type="InterPro" id="IPR036322">
    <property type="entry name" value="WD40_repeat_dom_sf"/>
</dbReference>
<reference evidence="5" key="2">
    <citation type="submission" date="2020-11" db="EMBL/GenBank/DDBJ databases">
        <authorList>
            <person name="McCartney M.A."/>
            <person name="Auch B."/>
            <person name="Kono T."/>
            <person name="Mallez S."/>
            <person name="Becker A."/>
            <person name="Gohl D.M."/>
            <person name="Silverstein K.A.T."/>
            <person name="Koren S."/>
            <person name="Bechman K.B."/>
            <person name="Herman A."/>
            <person name="Abrahante J.E."/>
            <person name="Garbe J."/>
        </authorList>
    </citation>
    <scope>NUCLEOTIDE SEQUENCE</scope>
    <source>
        <strain evidence="5">Duluth1</strain>
        <tissue evidence="5">Whole animal</tissue>
    </source>
</reference>
<dbReference type="InterPro" id="IPR027417">
    <property type="entry name" value="P-loop_NTPase"/>
</dbReference>
<dbReference type="InterPro" id="IPR057588">
    <property type="entry name" value="NWD1/2-like_WH"/>
</dbReference>
<feature type="domain" description="NACHT" evidence="4">
    <location>
        <begin position="384"/>
        <end position="516"/>
    </location>
</feature>
<dbReference type="Pfam" id="PF13271">
    <property type="entry name" value="DUF4062"/>
    <property type="match status" value="1"/>
</dbReference>
<dbReference type="SUPFAM" id="SSF50978">
    <property type="entry name" value="WD40 repeat-like"/>
    <property type="match status" value="1"/>
</dbReference>
<dbReference type="Gene3D" id="2.130.10.10">
    <property type="entry name" value="YVTN repeat-like/Quinoprotein amine dehydrogenase"/>
    <property type="match status" value="2"/>
</dbReference>
<dbReference type="InterPro" id="IPR015943">
    <property type="entry name" value="WD40/YVTN_repeat-like_dom_sf"/>
</dbReference>
<dbReference type="Pfam" id="PF05729">
    <property type="entry name" value="NACHT"/>
    <property type="match status" value="1"/>
</dbReference>
<evidence type="ECO:0000256" key="3">
    <source>
        <dbReference type="SAM" id="MobiDB-lite"/>
    </source>
</evidence>
<accession>A0A9D4DT90</accession>
<organism evidence="5 6">
    <name type="scientific">Dreissena polymorpha</name>
    <name type="common">Zebra mussel</name>
    <name type="synonym">Mytilus polymorpha</name>
    <dbReference type="NCBI Taxonomy" id="45954"/>
    <lineage>
        <taxon>Eukaryota</taxon>
        <taxon>Metazoa</taxon>
        <taxon>Spiralia</taxon>
        <taxon>Lophotrochozoa</taxon>
        <taxon>Mollusca</taxon>
        <taxon>Bivalvia</taxon>
        <taxon>Autobranchia</taxon>
        <taxon>Heteroconchia</taxon>
        <taxon>Euheterodonta</taxon>
        <taxon>Imparidentia</taxon>
        <taxon>Neoheterodontei</taxon>
        <taxon>Myida</taxon>
        <taxon>Dreissenoidea</taxon>
        <taxon>Dreissenidae</taxon>
        <taxon>Dreissena</taxon>
    </lineage>
</organism>
<keyword evidence="2" id="KW-0677">Repeat</keyword>
<proteinExistence type="predicted"/>
<protein>
    <recommendedName>
        <fullName evidence="4">NACHT domain-containing protein</fullName>
    </recommendedName>
</protein>
<evidence type="ECO:0000313" key="6">
    <source>
        <dbReference type="Proteomes" id="UP000828390"/>
    </source>
</evidence>
<dbReference type="Proteomes" id="UP000828390">
    <property type="component" value="Unassembled WGS sequence"/>
</dbReference>
<sequence length="1674" mass="191141">MDDSQYLSILHGRLDNLPTLNSRLVRIFISSTFTDTREERNVLLEDVYPRLKTVCKEKYGMDFQLVDMRWGVPVEASDDHQATQLCLDEIKNCQKLSTGPNFVTFLNQKHGFRPLQTTISATEFELLTSCLKESDVDSSLVECWYRRDDNQVPPVYVLQPISSLIPGYRDKNNDDALKEWDEVFAKLRECLRFASKKCYEKQRLSEEEMHKYYMSVTEAEIFNGILKLPDSAADHCLCFVRIIDDITSHLDHSKAWRFIDVMTENPKSLDMEAQNILSRLRDEKIVRKLNNFNITRYSVKWSEHEGINREDHQQYLDNFKDSFYNSMVVKIESAVRKERSLNMDGLYIELLQHLNMANDRCRMFHGREEILKDVASYIQGSENKILALYGQSGCGKTSIMAQIAKLAPGLLKNAVVAVRFLGTSPNSSNLWRLLRSLCEQITICYDKDKQQVPEDFDDLKDHFVKVLSYASSSKPLLILLDSLDQLSREHHAYKLNWLPRKLPPNVRFIVSTYTEASDLIGTLKLMFSAKHFIEVPVFTPTLSGQVLKAWLKLENRTLTDEQFKMVDSAFEKCSLPLFVKLAYDQVLFWKSYTPLETCQLRYTVQQSIETLFSQLEKKHGVTLVKRALSYVTASGSGISETELEDLLSLDDSALTDVFQIHVPPLRRIPPLLWVRIRHDISQYLVDKEVDEVRSFFWYHRQFFETARNRYLSDKAYNIEIHSLMADYYLGKWYGVKKPFTYTPEQMKRVGVTSSESEADRKISAQPLIFNEDGDQRRYNKRKLSKLPYHLYKANRRNELRSHCLFKLKWIKTKLKAVSFHEVLLDYTLFGEKDGVMHKALKAAKSTLKYFPETIAMEIAGRLLALLQLKSESHETKLLEDSLTASAEDCRLVPYVPCYTIPSESELYSIENGRVPVNPKLSPISNDSSHFATLTEDNCLLIWDVDMGELETTVILMEAEHPSLNVMVKPPKQDVIIVGTTHQSKGNPIFIVNINNGEIEQKLQLEKSYPSIVFFDDMKFCLSDKILLVNILKQAADAFDCKTGKLLHEFEGQPDFTSFAADDTLLVMHPKQTNMFTIFDAETFNFLTQVSCKGIPRALFINEEGTVGCIVIENTSHFPLVCLEKTAKLGQIKGKIDASSMNNNKIQRVIFNRNLCMLVSLEGFLLFDLKSMKNLREIIVPSIYRPPYNVLGFDAVISPDMANILAGFDKYIIVWDLKSGKIISSIDATQSRIANLEMTKNGEQIITTFNGNNLITAWSINALKKNVHSYKPLSLKNSARYMCVNRTGTTAVARSVNAAEFAVFDILEGRKRCEISDQYEAMCPHITADGKYAVLREYTSTECIKVWDTFSGELVKSFPVSSLHLKGCVLGTRSENMALLTQDDNKEILVTLYTLPSGKERGITVNLAQYHMLQIFFAAEDKYLLVGVEERTLQGVKIYTKSYEVATGKEVQTYPQMHPQFVQMITPGSDCFMGHRIHTDENGVESWELAVLNIESGSCVATCRECPESELFVGHLGNYGIDKHRNVYDLKIGKKCFQFDPKCERKPSNPKPKLTCDEKTALWVDPSAGLVKMGSIETREIIGKVATHSLVMNLAVTSNGIVFIGCEDGRIMLLQIVDGKTRDKDLFQKTFLRSTRKGLHVRESVLKSLKPNNNRQSTEQRESKDGNKSKACSIL</sequence>
<evidence type="ECO:0000313" key="5">
    <source>
        <dbReference type="EMBL" id="KAH3755219.1"/>
    </source>
</evidence>
<name>A0A9D4DT90_DREPO</name>
<dbReference type="InterPro" id="IPR011047">
    <property type="entry name" value="Quinoprotein_ADH-like_sf"/>
</dbReference>
<dbReference type="InterPro" id="IPR052752">
    <property type="entry name" value="NACHT-WD_repeat"/>
</dbReference>
<keyword evidence="6" id="KW-1185">Reference proteome</keyword>
<evidence type="ECO:0000256" key="2">
    <source>
        <dbReference type="ARBA" id="ARBA00022737"/>
    </source>
</evidence>